<comment type="caution">
    <text evidence="4">The sequence shown here is derived from an EMBL/GenBank/DDBJ whole genome shotgun (WGS) entry which is preliminary data.</text>
</comment>
<proteinExistence type="predicted"/>
<evidence type="ECO:0000256" key="3">
    <source>
        <dbReference type="SAM" id="MobiDB-lite"/>
    </source>
</evidence>
<dbReference type="Pfam" id="PF00145">
    <property type="entry name" value="DNA_methylase"/>
    <property type="match status" value="1"/>
</dbReference>
<dbReference type="SUPFAM" id="SSF53335">
    <property type="entry name" value="S-adenosyl-L-methionine-dependent methyltransferases"/>
    <property type="match status" value="1"/>
</dbReference>
<keyword evidence="5" id="KW-1185">Reference proteome</keyword>
<sequence length="1449" mass="161678">MGSVAIEVSKVVVSKRGVCFNTTVTAQPGQDPGDRSSPSLLLASSEEEAAADVQTSKYGKLFRIPGVDSFVADFVHNPEFECIRRKLVHTFSQIDVLKVGSMFTGWAVLEMVLDALKAEWNAACSTPSDALLEPPNLRQVQLCFMVEIDEAKSEYSIIQKRLNRLGYSVAAGMHNTADFGLPQQRRRAWILCHLEDEVQCSAAALTLDVNRFQRCNVPLSACLESTQNPVTSGSLSRKSKRDITKEKKWEQGFAQQCEVYGKVKLQKRVAELKQLAVGCSDRELSILADQNFDRATFPRSDVSTMTCIIPGGKYVATGPGGFHILSAKDAHGELARLQGVGTTEWLKYRMADKSDHSMRSFIGNDFSRGGFFNTSILQWSFANDSFWRLPDMATVMDIAKSIALVGWREGEILGMRMPPDGTTDLQDASLQNTLYFDDGGMRGLACALIWCSLLYHGTTMKDEDLSHPAMADLARSLLAIPTFHRDLSADENMGMIRRIIKQNVDSKKQAVSSYEWSMILRNLAEGKPKGKALTVSDAIDLYNSNPEDKSGAGSLVLDSKKQYAIKHWLELCGTAAHEQVQIALRDGPFQFGPFGEQLSVMKFLFLDSTVGLSPMTTSELAPASHEATMTINWALPLDAFTQGILFTRIRLTFERATAIIDQPADRKKYRMSEEDLLALRNLLCVWSQIRSFCATRIKNFTELQKALCTGNSKDHELQAVIDGRPSQFGVSMLPSAQKEALDAIRAQEEGASMEVEKERLAVREARWNFFKSALLRDQEKLQLTQEAPKKLEALKHRKQVAWRLEQSKVGEKVIKSYMDKYLRCDLVGKPELAQQKINEFRSFVAQSCGCTADQDLYCICIVDLNVPGAKSSETLSELCSCLQFANDLSPNKSAGLMELPEVAKKSSKRGLADEEAELQTCLWSLRQSCDSRWVCPFNVHPTAEAQTNRRRFNLGRLVCNVDSMAENVFTTSSELGLCGRPLQFDDDILLPLSKDMILPESLDTESDLKQAERQRPSHEACQAQKGTRRWEALLQSMLTINGENMKGKPCIVLNLTGYIEDVGCAVFQMRLANKEFKGGFKTDMLFYQSVQWIMKDTFGQARLAREVTDSWIGRKFEHGGQRFSLEVPELSQSEIDSIPGAQASLGNLDSLKFEVLERVNDRMLIKSDEHKFWASQTGGILTEYEALRHRHLDLVGQSVAVAAAPEEPSASGEGEKPENPPTTPTTELESVAKLQETIGIELRVPSECSHVELILGADKSVWLVSSQQKTLSKYSVLGGYGTGQWMPEGECSEGGVPFVCKDDRALVQIDESSFSTEAQGFSTLTLYQLLLRAESQKNITEHRFSFLQIDRKAAVEAGEDGFEIKVKSAMVFRCLRDPRAFGAQGKVEERITAKNFFSKCVGHTLPKESAVTVFRYRFERVGQNFKIQRPYMITSRSLTLQKDKPLKLA</sequence>
<keyword evidence="2" id="KW-0808">Transferase</keyword>
<dbReference type="Proteomes" id="UP001642484">
    <property type="component" value="Unassembled WGS sequence"/>
</dbReference>
<evidence type="ECO:0000313" key="4">
    <source>
        <dbReference type="EMBL" id="CAK9012931.1"/>
    </source>
</evidence>
<organism evidence="4 5">
    <name type="scientific">Durusdinium trenchii</name>
    <dbReference type="NCBI Taxonomy" id="1381693"/>
    <lineage>
        <taxon>Eukaryota</taxon>
        <taxon>Sar</taxon>
        <taxon>Alveolata</taxon>
        <taxon>Dinophyceae</taxon>
        <taxon>Suessiales</taxon>
        <taxon>Symbiodiniaceae</taxon>
        <taxon>Durusdinium</taxon>
    </lineage>
</organism>
<feature type="region of interest" description="Disordered" evidence="3">
    <location>
        <begin position="1203"/>
        <end position="1227"/>
    </location>
</feature>
<keyword evidence="1" id="KW-0489">Methyltransferase</keyword>
<dbReference type="EMBL" id="CAXAMN010005224">
    <property type="protein sequence ID" value="CAK9012931.1"/>
    <property type="molecule type" value="Genomic_DNA"/>
</dbReference>
<gene>
    <name evidence="4" type="ORF">CCMP2556_LOCUS11051</name>
</gene>
<name>A0ABP0JEY4_9DINO</name>
<dbReference type="InterPro" id="IPR029063">
    <property type="entry name" value="SAM-dependent_MTases_sf"/>
</dbReference>
<feature type="compositionally biased region" description="Low complexity" evidence="3">
    <location>
        <begin position="1203"/>
        <end position="1212"/>
    </location>
</feature>
<reference evidence="4 5" key="1">
    <citation type="submission" date="2024-02" db="EMBL/GenBank/DDBJ databases">
        <authorList>
            <person name="Chen Y."/>
            <person name="Shah S."/>
            <person name="Dougan E. K."/>
            <person name="Thang M."/>
            <person name="Chan C."/>
        </authorList>
    </citation>
    <scope>NUCLEOTIDE SEQUENCE [LARGE SCALE GENOMIC DNA]</scope>
</reference>
<dbReference type="InterPro" id="IPR001525">
    <property type="entry name" value="C5_MeTfrase"/>
</dbReference>
<accession>A0ABP0JEY4</accession>
<evidence type="ECO:0000256" key="2">
    <source>
        <dbReference type="ARBA" id="ARBA00022679"/>
    </source>
</evidence>
<evidence type="ECO:0000313" key="5">
    <source>
        <dbReference type="Proteomes" id="UP001642484"/>
    </source>
</evidence>
<dbReference type="Gene3D" id="3.40.50.150">
    <property type="entry name" value="Vaccinia Virus protein VP39"/>
    <property type="match status" value="1"/>
</dbReference>
<protein>
    <submittedName>
        <fullName evidence="4">Uncharacterized protein</fullName>
    </submittedName>
</protein>
<evidence type="ECO:0000256" key="1">
    <source>
        <dbReference type="ARBA" id="ARBA00022603"/>
    </source>
</evidence>